<dbReference type="EMBL" id="CP157355">
    <property type="protein sequence ID" value="XBM01911.1"/>
    <property type="molecule type" value="Genomic_DNA"/>
</dbReference>
<feature type="domain" description="Chitin-binding type-3" evidence="4">
    <location>
        <begin position="95"/>
        <end position="138"/>
    </location>
</feature>
<dbReference type="AlphaFoldDB" id="A0AAU7FCH8"/>
<evidence type="ECO:0000256" key="3">
    <source>
        <dbReference type="SAM" id="SignalP"/>
    </source>
</evidence>
<dbReference type="GO" id="GO:0030246">
    <property type="term" value="F:carbohydrate binding"/>
    <property type="evidence" value="ECO:0007669"/>
    <property type="project" value="InterPro"/>
</dbReference>
<dbReference type="KEGG" id="cmav:ABHF33_06505"/>
<organism evidence="5">
    <name type="scientific">Chitinibacter mangrovi</name>
    <dbReference type="NCBI Taxonomy" id="3153927"/>
    <lineage>
        <taxon>Bacteria</taxon>
        <taxon>Pseudomonadati</taxon>
        <taxon>Pseudomonadota</taxon>
        <taxon>Betaproteobacteria</taxon>
        <taxon>Neisseriales</taxon>
        <taxon>Chitinibacteraceae</taxon>
        <taxon>Chitinibacter</taxon>
    </lineage>
</organism>
<proteinExistence type="predicted"/>
<dbReference type="Pfam" id="PF02839">
    <property type="entry name" value="CBM_5_12"/>
    <property type="match status" value="2"/>
</dbReference>
<feature type="signal peptide" evidence="3">
    <location>
        <begin position="1"/>
        <end position="21"/>
    </location>
</feature>
<dbReference type="GO" id="GO:0004553">
    <property type="term" value="F:hydrolase activity, hydrolyzing O-glycosyl compounds"/>
    <property type="evidence" value="ECO:0007669"/>
    <property type="project" value="InterPro"/>
</dbReference>
<reference evidence="5" key="1">
    <citation type="submission" date="2024-05" db="EMBL/GenBank/DDBJ databases">
        <authorList>
            <person name="Yang L."/>
            <person name="Pan L."/>
        </authorList>
    </citation>
    <scope>NUCLEOTIDE SEQUENCE</scope>
    <source>
        <strain evidence="5">FCG-7</strain>
    </source>
</reference>
<feature type="region of interest" description="Disordered" evidence="2">
    <location>
        <begin position="137"/>
        <end position="158"/>
    </location>
</feature>
<feature type="chain" id="PRO_5043918889" evidence="3">
    <location>
        <begin position="22"/>
        <end position="363"/>
    </location>
</feature>
<dbReference type="GO" id="GO:0005975">
    <property type="term" value="P:carbohydrate metabolic process"/>
    <property type="evidence" value="ECO:0007669"/>
    <property type="project" value="InterPro"/>
</dbReference>
<evidence type="ECO:0000313" key="5">
    <source>
        <dbReference type="EMBL" id="XBM01911.1"/>
    </source>
</evidence>
<dbReference type="CDD" id="cd12215">
    <property type="entry name" value="ChiC_BD"/>
    <property type="match status" value="2"/>
</dbReference>
<sequence>MNIKLLALSLGGTLLAQASLACSPPPQMTPPPLPAGLDGRLPVTYPDKDPNFPYIPPVSNGQCPVQLERYTNQASLPGLNDAETDRVYGAANPLTPVWDAGKVYNTGDLASLDGITYKAKWWTQNEKPGQAWGAWEVQSSGNQGAGPQPWSSSKAYSGGEQAAFNGRIYQAKWWTQNNPPDQAGSPWEDKGALPVSSTSRPPQFSAQINRQADGSLKASFVSPQTVYLITFTEKVGAACRTEVHVDTSSTGLPTPVTMLERWEVRIDGKVVSSLPGPQAIRTPSVLPPAPRYLPSNPDGSCSVAEGTVLSKTTHPNGMVFVANTDISASNAAGNYASVWLCNGDACRPSTLLAKYRFAQPIWP</sequence>
<gene>
    <name evidence="5" type="ORF">ABHF33_06505</name>
</gene>
<dbReference type="InterPro" id="IPR036573">
    <property type="entry name" value="CBM_sf_5/12"/>
</dbReference>
<dbReference type="RefSeq" id="WP_348946148.1">
    <property type="nucleotide sequence ID" value="NZ_CP157355.1"/>
</dbReference>
<evidence type="ECO:0000256" key="2">
    <source>
        <dbReference type="SAM" id="MobiDB-lite"/>
    </source>
</evidence>
<evidence type="ECO:0000256" key="1">
    <source>
        <dbReference type="ARBA" id="ARBA00022801"/>
    </source>
</evidence>
<accession>A0AAU7FCH8</accession>
<protein>
    <submittedName>
        <fullName evidence="5">Carbohydrate-binding protein</fullName>
    </submittedName>
</protein>
<evidence type="ECO:0000259" key="4">
    <source>
        <dbReference type="SMART" id="SM00495"/>
    </source>
</evidence>
<dbReference type="Gene3D" id="2.10.10.20">
    <property type="entry name" value="Carbohydrate-binding module superfamily 5/12"/>
    <property type="match status" value="2"/>
</dbReference>
<dbReference type="InterPro" id="IPR003610">
    <property type="entry name" value="CBM5/12"/>
</dbReference>
<dbReference type="SMART" id="SM00495">
    <property type="entry name" value="ChtBD3"/>
    <property type="match status" value="2"/>
</dbReference>
<name>A0AAU7FCH8_9NEIS</name>
<keyword evidence="3" id="KW-0732">Signal</keyword>
<feature type="region of interest" description="Disordered" evidence="2">
    <location>
        <begin position="175"/>
        <end position="204"/>
    </location>
</feature>
<dbReference type="SUPFAM" id="SSF51055">
    <property type="entry name" value="Carbohydrate binding domain"/>
    <property type="match status" value="2"/>
</dbReference>
<dbReference type="PROSITE" id="PS51257">
    <property type="entry name" value="PROKAR_LIPOPROTEIN"/>
    <property type="match status" value="1"/>
</dbReference>
<feature type="domain" description="Chitin-binding type-3" evidence="4">
    <location>
        <begin position="147"/>
        <end position="190"/>
    </location>
</feature>
<dbReference type="GO" id="GO:0005576">
    <property type="term" value="C:extracellular region"/>
    <property type="evidence" value="ECO:0007669"/>
    <property type="project" value="InterPro"/>
</dbReference>
<feature type="compositionally biased region" description="Polar residues" evidence="2">
    <location>
        <begin position="195"/>
        <end position="204"/>
    </location>
</feature>
<keyword evidence="1" id="KW-0378">Hydrolase</keyword>